<sequence>MIITRIIFCAVPVLRLDQLPHRQASTISAIDWERLDVREARRLQELGFVEGVAIEALHRGPFKDPIACRVGTMTIALRRALAAAISVEPIAA</sequence>
<dbReference type="InterPro" id="IPR038157">
    <property type="entry name" value="FeoA_core_dom"/>
</dbReference>
<dbReference type="Pfam" id="PF04023">
    <property type="entry name" value="FeoA"/>
    <property type="match status" value="1"/>
</dbReference>
<proteinExistence type="predicted"/>
<evidence type="ECO:0000313" key="3">
    <source>
        <dbReference type="EMBL" id="NIJ08042.1"/>
    </source>
</evidence>
<comment type="caution">
    <text evidence="3">The sequence shown here is derived from an EMBL/GenBank/DDBJ whole genome shotgun (WGS) entry which is preliminary data.</text>
</comment>
<gene>
    <name evidence="3" type="ORF">FHS31_001652</name>
</gene>
<evidence type="ECO:0000256" key="1">
    <source>
        <dbReference type="ARBA" id="ARBA00023004"/>
    </source>
</evidence>
<name>A0ABX0TR99_9SPHN</name>
<dbReference type="EMBL" id="JAAOZC010000003">
    <property type="protein sequence ID" value="NIJ08042.1"/>
    <property type="molecule type" value="Genomic_DNA"/>
</dbReference>
<evidence type="ECO:0000259" key="2">
    <source>
        <dbReference type="SMART" id="SM00899"/>
    </source>
</evidence>
<dbReference type="Gene3D" id="2.30.30.90">
    <property type="match status" value="1"/>
</dbReference>
<dbReference type="RefSeq" id="WP_167072867.1">
    <property type="nucleotide sequence ID" value="NZ_JAAOZC010000003.1"/>
</dbReference>
<dbReference type="InterPro" id="IPR007167">
    <property type="entry name" value="Fe-transptr_FeoA-like"/>
</dbReference>
<protein>
    <submittedName>
        <fullName evidence="3">Ferrous iron transport protein A</fullName>
    </submittedName>
</protein>
<feature type="domain" description="Ferrous iron transporter FeoA-like" evidence="2">
    <location>
        <begin position="14"/>
        <end position="89"/>
    </location>
</feature>
<reference evidence="3 4" key="1">
    <citation type="submission" date="2020-03" db="EMBL/GenBank/DDBJ databases">
        <title>Genomic Encyclopedia of Type Strains, Phase III (KMG-III): the genomes of soil and plant-associated and newly described type strains.</title>
        <authorList>
            <person name="Whitman W."/>
        </authorList>
    </citation>
    <scope>NUCLEOTIDE SEQUENCE [LARGE SCALE GENOMIC DNA]</scope>
    <source>
        <strain evidence="3 4">CECT 8804</strain>
    </source>
</reference>
<evidence type="ECO:0000313" key="4">
    <source>
        <dbReference type="Proteomes" id="UP000727456"/>
    </source>
</evidence>
<keyword evidence="1" id="KW-0408">Iron</keyword>
<dbReference type="PANTHER" id="PTHR42954:SF2">
    <property type="entry name" value="FE(2+) TRANSPORT PROTEIN A"/>
    <property type="match status" value="1"/>
</dbReference>
<organism evidence="3 4">
    <name type="scientific">Sphingomonas vulcanisoli</name>
    <dbReference type="NCBI Taxonomy" id="1658060"/>
    <lineage>
        <taxon>Bacteria</taxon>
        <taxon>Pseudomonadati</taxon>
        <taxon>Pseudomonadota</taxon>
        <taxon>Alphaproteobacteria</taxon>
        <taxon>Sphingomonadales</taxon>
        <taxon>Sphingomonadaceae</taxon>
        <taxon>Sphingomonas</taxon>
    </lineage>
</organism>
<dbReference type="InterPro" id="IPR052713">
    <property type="entry name" value="FeoA"/>
</dbReference>
<dbReference type="InterPro" id="IPR008988">
    <property type="entry name" value="Transcriptional_repressor_C"/>
</dbReference>
<dbReference type="SUPFAM" id="SSF50037">
    <property type="entry name" value="C-terminal domain of transcriptional repressors"/>
    <property type="match status" value="1"/>
</dbReference>
<dbReference type="PANTHER" id="PTHR42954">
    <property type="entry name" value="FE(2+) TRANSPORT PROTEIN A"/>
    <property type="match status" value="1"/>
</dbReference>
<dbReference type="Proteomes" id="UP000727456">
    <property type="component" value="Unassembled WGS sequence"/>
</dbReference>
<accession>A0ABX0TR99</accession>
<keyword evidence="4" id="KW-1185">Reference proteome</keyword>
<dbReference type="SMART" id="SM00899">
    <property type="entry name" value="FeoA"/>
    <property type="match status" value="1"/>
</dbReference>